<dbReference type="PROSITE" id="PS50005">
    <property type="entry name" value="TPR"/>
    <property type="match status" value="1"/>
</dbReference>
<dbReference type="AlphaFoldDB" id="A0A0A0M8N1"/>
<evidence type="ECO:0000313" key="8">
    <source>
        <dbReference type="EMBL" id="KGO98594.1"/>
    </source>
</evidence>
<dbReference type="eggNOG" id="COG4235">
    <property type="taxonomic scope" value="Bacteria"/>
</dbReference>
<dbReference type="PANTHER" id="PTHR47870:SF1">
    <property type="entry name" value="CYTOCHROME C-TYPE BIOGENESIS PROTEIN CCMH"/>
    <property type="match status" value="1"/>
</dbReference>
<keyword evidence="9" id="KW-1185">Reference proteome</keyword>
<reference evidence="8 9" key="1">
    <citation type="submission" date="2013-08" db="EMBL/GenBank/DDBJ databases">
        <title>Genomic analysis of Lysobacter defluvii.</title>
        <authorList>
            <person name="Wang Q."/>
            <person name="Wang G."/>
        </authorList>
    </citation>
    <scope>NUCLEOTIDE SEQUENCE [LARGE SCALE GENOMIC DNA]</scope>
    <source>
        <strain evidence="8 9">IMMIB APB-9</strain>
    </source>
</reference>
<gene>
    <name evidence="8" type="ORF">N791_12470</name>
</gene>
<evidence type="ECO:0000256" key="4">
    <source>
        <dbReference type="PROSITE-ProRule" id="PRU00339"/>
    </source>
</evidence>
<feature type="repeat" description="TPR" evidence="4">
    <location>
        <begin position="84"/>
        <end position="117"/>
    </location>
</feature>
<dbReference type="PANTHER" id="PTHR47870">
    <property type="entry name" value="CYTOCHROME C-TYPE BIOGENESIS PROTEIN CCMH"/>
    <property type="match status" value="1"/>
</dbReference>
<keyword evidence="5" id="KW-0472">Membrane</keyword>
<feature type="domain" description="Cytochrome c-type biogenesis protein H TPR" evidence="7">
    <location>
        <begin position="73"/>
        <end position="189"/>
    </location>
</feature>
<dbReference type="SUPFAM" id="SSF48452">
    <property type="entry name" value="TPR-like"/>
    <property type="match status" value="1"/>
</dbReference>
<evidence type="ECO:0000256" key="5">
    <source>
        <dbReference type="SAM" id="Phobius"/>
    </source>
</evidence>
<name>A0A0A0M8N1_9GAMM</name>
<evidence type="ECO:0000256" key="3">
    <source>
        <dbReference type="ARBA" id="ARBA00022803"/>
    </source>
</evidence>
<dbReference type="InterPro" id="IPR011990">
    <property type="entry name" value="TPR-like_helical_dom_sf"/>
</dbReference>
<protein>
    <submittedName>
        <fullName evidence="8">Cytochrome C biogenesis protein</fullName>
    </submittedName>
</protein>
<dbReference type="EMBL" id="AVBH01000065">
    <property type="protein sequence ID" value="KGO98594.1"/>
    <property type="molecule type" value="Genomic_DNA"/>
</dbReference>
<dbReference type="Pfam" id="PF23892">
    <property type="entry name" value="Ig_CycH"/>
    <property type="match status" value="1"/>
</dbReference>
<evidence type="ECO:0000259" key="7">
    <source>
        <dbReference type="Pfam" id="PF23914"/>
    </source>
</evidence>
<feature type="domain" description="Cytochrome c-type biogenesis protein H Ig-like" evidence="6">
    <location>
        <begin position="223"/>
        <end position="330"/>
    </location>
</feature>
<keyword evidence="3 4" id="KW-0802">TPR repeat</keyword>
<organism evidence="8 9">
    <name type="scientific">Lysobacter defluvii IMMIB APB-9 = DSM 18482</name>
    <dbReference type="NCBI Taxonomy" id="1385515"/>
    <lineage>
        <taxon>Bacteria</taxon>
        <taxon>Pseudomonadati</taxon>
        <taxon>Pseudomonadota</taxon>
        <taxon>Gammaproteobacteria</taxon>
        <taxon>Lysobacterales</taxon>
        <taxon>Lysobacteraceae</taxon>
        <taxon>Novilysobacter</taxon>
    </lineage>
</organism>
<comment type="caution">
    <text evidence="8">The sequence shown here is derived from an EMBL/GenBank/DDBJ whole genome shotgun (WGS) entry which is preliminary data.</text>
</comment>
<evidence type="ECO:0000313" key="9">
    <source>
        <dbReference type="Proteomes" id="UP000030003"/>
    </source>
</evidence>
<evidence type="ECO:0000259" key="6">
    <source>
        <dbReference type="Pfam" id="PF23892"/>
    </source>
</evidence>
<dbReference type="InterPro" id="IPR056413">
    <property type="entry name" value="TPR_CcmH_CycH"/>
</dbReference>
<sequence>MAIFVLAGVLLAVLVLAWVLRPLWRQRPVAGSAAISLLVVASGLLYLAVGTPAALDPASHQVPETLGEAIAQLESELERDPSQVEGWRLLGRAYLAEDRAGDAMDAYAKALQLAPNEPVLLTEAAELRARSAGDRRFDAEAVVMLERALQLDPSQQRARWFLGIARRQAGDAAGAAETWEPLLAQVDAQTVPNLRIQIDQARAEAGLDPLPPPEQARDAQAAVRVSISVDPGLALQMPPDASLFIIARQPGGPPMPVAVQKRPLEVFPIQATLTDADSLMPTATLSSLEQVELVARISASGDAIPQPGDLESEPVVVATGPDAVAALLVDKVVR</sequence>
<dbReference type="Proteomes" id="UP000030003">
    <property type="component" value="Unassembled WGS sequence"/>
</dbReference>
<feature type="transmembrane region" description="Helical" evidence="5">
    <location>
        <begin position="33"/>
        <end position="55"/>
    </location>
</feature>
<keyword evidence="5" id="KW-1133">Transmembrane helix</keyword>
<dbReference type="InterPro" id="IPR056412">
    <property type="entry name" value="Ig_CycH"/>
</dbReference>
<dbReference type="SMART" id="SM00028">
    <property type="entry name" value="TPR"/>
    <property type="match status" value="2"/>
</dbReference>
<dbReference type="RefSeq" id="WP_027068742.1">
    <property type="nucleotide sequence ID" value="NZ_AUHT01000004.1"/>
</dbReference>
<evidence type="ECO:0000256" key="1">
    <source>
        <dbReference type="ARBA" id="ARBA00022737"/>
    </source>
</evidence>
<keyword evidence="5" id="KW-0812">Transmembrane</keyword>
<keyword evidence="1" id="KW-0677">Repeat</keyword>
<dbReference type="Pfam" id="PF23914">
    <property type="entry name" value="TPR_CcmH_CycH"/>
    <property type="match status" value="1"/>
</dbReference>
<keyword evidence="2" id="KW-0201">Cytochrome c-type biogenesis</keyword>
<dbReference type="InterPro" id="IPR051263">
    <property type="entry name" value="C-type_cytochrome_biogenesis"/>
</dbReference>
<proteinExistence type="predicted"/>
<evidence type="ECO:0000256" key="2">
    <source>
        <dbReference type="ARBA" id="ARBA00022748"/>
    </source>
</evidence>
<dbReference type="GO" id="GO:0017004">
    <property type="term" value="P:cytochrome complex assembly"/>
    <property type="evidence" value="ECO:0007669"/>
    <property type="project" value="UniProtKB-KW"/>
</dbReference>
<accession>A0A0A0M8N1</accession>
<dbReference type="STRING" id="1385515.GCA_000423325_00158"/>
<dbReference type="InterPro" id="IPR019734">
    <property type="entry name" value="TPR_rpt"/>
</dbReference>
<dbReference type="Gene3D" id="1.25.40.10">
    <property type="entry name" value="Tetratricopeptide repeat domain"/>
    <property type="match status" value="1"/>
</dbReference>